<dbReference type="EMBL" id="JAKOGI010000125">
    <property type="protein sequence ID" value="KAJ8443155.1"/>
    <property type="molecule type" value="Genomic_DNA"/>
</dbReference>
<feature type="region of interest" description="Leucine repeat II (LRII)" evidence="3">
    <location>
        <begin position="528"/>
        <end position="560"/>
    </location>
</feature>
<feature type="region of interest" description="Leucine repeat I (LRI)" evidence="3">
    <location>
        <begin position="368"/>
        <end position="428"/>
    </location>
</feature>
<dbReference type="AlphaFoldDB" id="A0A9Q1KHQ3"/>
<evidence type="ECO:0000256" key="4">
    <source>
        <dbReference type="SAM" id="MobiDB-lite"/>
    </source>
</evidence>
<comment type="similarity">
    <text evidence="3">Belongs to the GRAS family.</text>
</comment>
<keyword evidence="6" id="KW-1185">Reference proteome</keyword>
<evidence type="ECO:0000313" key="5">
    <source>
        <dbReference type="EMBL" id="KAJ8443155.1"/>
    </source>
</evidence>
<comment type="caution">
    <text evidence="3">Lacks conserved residue(s) required for the propagation of feature annotation.</text>
</comment>
<evidence type="ECO:0000256" key="1">
    <source>
        <dbReference type="ARBA" id="ARBA00023015"/>
    </source>
</evidence>
<feature type="region of interest" description="Disordered" evidence="4">
    <location>
        <begin position="344"/>
        <end position="364"/>
    </location>
</feature>
<comment type="caution">
    <text evidence="5">The sequence shown here is derived from an EMBL/GenBank/DDBJ whole genome shotgun (WGS) entry which is preliminary data.</text>
</comment>
<organism evidence="5 6">
    <name type="scientific">Carnegiea gigantea</name>
    <dbReference type="NCBI Taxonomy" id="171969"/>
    <lineage>
        <taxon>Eukaryota</taxon>
        <taxon>Viridiplantae</taxon>
        <taxon>Streptophyta</taxon>
        <taxon>Embryophyta</taxon>
        <taxon>Tracheophyta</taxon>
        <taxon>Spermatophyta</taxon>
        <taxon>Magnoliopsida</taxon>
        <taxon>eudicotyledons</taxon>
        <taxon>Gunneridae</taxon>
        <taxon>Pentapetalae</taxon>
        <taxon>Caryophyllales</taxon>
        <taxon>Cactineae</taxon>
        <taxon>Cactaceae</taxon>
        <taxon>Cactoideae</taxon>
        <taxon>Echinocereeae</taxon>
        <taxon>Carnegiea</taxon>
    </lineage>
</organism>
<protein>
    <submittedName>
        <fullName evidence="5">Uncharacterized protein</fullName>
    </submittedName>
</protein>
<name>A0A9Q1KHQ3_9CARY</name>
<dbReference type="PROSITE" id="PS50985">
    <property type="entry name" value="GRAS"/>
    <property type="match status" value="1"/>
</dbReference>
<reference evidence="5" key="1">
    <citation type="submission" date="2022-04" db="EMBL/GenBank/DDBJ databases">
        <title>Carnegiea gigantea Genome sequencing and assembly v2.</title>
        <authorList>
            <person name="Copetti D."/>
            <person name="Sanderson M.J."/>
            <person name="Burquez A."/>
            <person name="Wojciechowski M.F."/>
        </authorList>
    </citation>
    <scope>NUCLEOTIDE SEQUENCE</scope>
    <source>
        <strain evidence="5">SGP5-SGP5p</strain>
        <tissue evidence="5">Aerial part</tissue>
    </source>
</reference>
<accession>A0A9Q1KHQ3</accession>
<evidence type="ECO:0000313" key="6">
    <source>
        <dbReference type="Proteomes" id="UP001153076"/>
    </source>
</evidence>
<feature type="region of interest" description="Disordered" evidence="4">
    <location>
        <begin position="126"/>
        <end position="172"/>
    </location>
</feature>
<dbReference type="PANTHER" id="PTHR31636">
    <property type="entry name" value="OSJNBA0084A10.13 PROTEIN-RELATED"/>
    <property type="match status" value="1"/>
</dbReference>
<dbReference type="Proteomes" id="UP001153076">
    <property type="component" value="Unassembled WGS sequence"/>
</dbReference>
<sequence length="744" mass="82659">MDPQLEELYGPLHRIKFNDLRVPILPSRSVVNPLKLQDSNLNPGVLNPSVVNPPPLVVPNPNIDLVVASHYSDIETALNEDCDFSDVVLKYINQVLMEEDGGEKLHTYHEPSVIEATEKSLYEALGQRYPPSGNQNQLPDVEHDGLATSSVRPRSGASSVRAYSGASGGSGLTGYSCSSDSSGRWVSNWKSNSDSQLSSAINASGLVDGPGDSPVSALSVSEIFNDSQSILQFQKGFEEANKFLPKSSLYVGFTDRASLSQKANNSAQDSLVNAEDVTRGKKHRYPEELQSEEGRINKQSAVSLAADEAVVRSEMFDRVLLCSRGKHDAALREALQTELNKNLQNAPVKGSNGGKGRGKKAGKKRDVVDLRSLLSLCAQAVASNDHRSANDLLRQIRQHSSPSGDGNQRMAHYFADGLEARLAGVGTPIYNCLVTGPASAVDILRAYHMFLATCPFKKMGNFFSNRTIMAVAENATCLHIIDLGMVYGFQWPCLIQRLSSRPGGPPKLRITGVDLPQPGFRPAKRVEETGRRLKNYAESFNVPFEFNAIAKKWETLTIEDLKINSDEVLVVNCMFRFKHIPEETVIVDCPRDTVLNLIGRINPAVFIQGTVNGAFNSPFFIARFREALFHFSTLFDMLEANLPRDIKERMLIEKEIFGRQAMNVIACEGLERIERPETYKQWQVRNERAGFRQLPLDRQTVEMAKKRVKSVYNKDFSIDEDGHWLLQGWKGRIVYALTTWKPAE</sequence>
<gene>
    <name evidence="5" type="ORF">Cgig2_005706</name>
</gene>
<evidence type="ECO:0000256" key="2">
    <source>
        <dbReference type="ARBA" id="ARBA00023163"/>
    </source>
</evidence>
<keyword evidence="2" id="KW-0804">Transcription</keyword>
<feature type="compositionally biased region" description="Polar residues" evidence="4">
    <location>
        <begin position="147"/>
        <end position="158"/>
    </location>
</feature>
<proteinExistence type="inferred from homology"/>
<dbReference type="Pfam" id="PF03514">
    <property type="entry name" value="GRAS"/>
    <property type="match status" value="1"/>
</dbReference>
<keyword evidence="1" id="KW-0805">Transcription regulation</keyword>
<dbReference type="InterPro" id="IPR005202">
    <property type="entry name" value="TF_GRAS"/>
</dbReference>
<feature type="short sequence motif" description="VHIID" evidence="3">
    <location>
        <begin position="478"/>
        <end position="482"/>
    </location>
</feature>
<dbReference type="OrthoDB" id="47276at2759"/>
<evidence type="ECO:0000256" key="3">
    <source>
        <dbReference type="PROSITE-ProRule" id="PRU01191"/>
    </source>
</evidence>
<feature type="region of interest" description="SAW" evidence="3">
    <location>
        <begin position="666"/>
        <end position="741"/>
    </location>
</feature>
<feature type="region of interest" description="VHIID" evidence="3">
    <location>
        <begin position="447"/>
        <end position="512"/>
    </location>
</feature>